<accession>A0ABT4QJY1</accession>
<name>A0ABT4QJY1_9BACL</name>
<protein>
    <recommendedName>
        <fullName evidence="4">Lipoprotein</fullName>
    </recommendedName>
</protein>
<keyword evidence="3" id="KW-1185">Reference proteome</keyword>
<gene>
    <name evidence="2" type="ORF">O9H85_33300</name>
</gene>
<sequence length="236" mass="25939">MHLAIRTAAFCLLTAAMLLAGCELSGKPADKPLPKPEDEPAQELLQQSATGTAAVLRPRAEAAAKDGLLQIVPLGPEKIAKLGAPSCLGKEEDVTIRGDYEVRFTSKDGRTQILDTLRDWEIIQPRDQPLKPVKLDFPGMEAYYFMPRYSDCHGVEFRVYGIRNGEAALFEFQTGQGVFKEFTTGMEPDRSPRAQDGQLAVTGGYAAGMDGVTVYYFEPQAAAARWVLTRTERKPL</sequence>
<comment type="caution">
    <text evidence="2">The sequence shown here is derived from an EMBL/GenBank/DDBJ whole genome shotgun (WGS) entry which is preliminary data.</text>
</comment>
<evidence type="ECO:0008006" key="4">
    <source>
        <dbReference type="Google" id="ProtNLM"/>
    </source>
</evidence>
<feature type="signal peptide" evidence="1">
    <location>
        <begin position="1"/>
        <end position="20"/>
    </location>
</feature>
<keyword evidence="1" id="KW-0732">Signal</keyword>
<dbReference type="PROSITE" id="PS51257">
    <property type="entry name" value="PROKAR_LIPOPROTEIN"/>
    <property type="match status" value="1"/>
</dbReference>
<evidence type="ECO:0000313" key="3">
    <source>
        <dbReference type="Proteomes" id="UP001527882"/>
    </source>
</evidence>
<proteinExistence type="predicted"/>
<evidence type="ECO:0000313" key="2">
    <source>
        <dbReference type="EMBL" id="MCZ8517145.1"/>
    </source>
</evidence>
<dbReference type="RefSeq" id="WP_269885677.1">
    <property type="nucleotide sequence ID" value="NZ_JAQAGZ010000032.1"/>
</dbReference>
<feature type="chain" id="PRO_5045447360" description="Lipoprotein" evidence="1">
    <location>
        <begin position="21"/>
        <end position="236"/>
    </location>
</feature>
<organism evidence="2 3">
    <name type="scientific">Paenibacillus gyeongsangnamensis</name>
    <dbReference type="NCBI Taxonomy" id="3388067"/>
    <lineage>
        <taxon>Bacteria</taxon>
        <taxon>Bacillati</taxon>
        <taxon>Bacillota</taxon>
        <taxon>Bacilli</taxon>
        <taxon>Bacillales</taxon>
        <taxon>Paenibacillaceae</taxon>
        <taxon>Paenibacillus</taxon>
    </lineage>
</organism>
<dbReference type="Proteomes" id="UP001527882">
    <property type="component" value="Unassembled WGS sequence"/>
</dbReference>
<evidence type="ECO:0000256" key="1">
    <source>
        <dbReference type="SAM" id="SignalP"/>
    </source>
</evidence>
<dbReference type="EMBL" id="JAQAGZ010000032">
    <property type="protein sequence ID" value="MCZ8517145.1"/>
    <property type="molecule type" value="Genomic_DNA"/>
</dbReference>
<reference evidence="2 3" key="1">
    <citation type="submission" date="2022-12" db="EMBL/GenBank/DDBJ databases">
        <title>Draft genome sequence of Paenibacillus sp. dW9.</title>
        <authorList>
            <person name="Choi E.-W."/>
            <person name="Kim D.-U."/>
        </authorList>
    </citation>
    <scope>NUCLEOTIDE SEQUENCE [LARGE SCALE GENOMIC DNA]</scope>
    <source>
        <strain evidence="3">dW9</strain>
    </source>
</reference>